<dbReference type="NCBIfam" id="TIGR01537">
    <property type="entry name" value="portal_HK97"/>
    <property type="match status" value="1"/>
</dbReference>
<keyword evidence="3" id="KW-1185">Reference proteome</keyword>
<dbReference type="Pfam" id="PF04860">
    <property type="entry name" value="Phage_portal"/>
    <property type="match status" value="1"/>
</dbReference>
<comment type="caution">
    <text evidence="2">The sequence shown here is derived from an EMBL/GenBank/DDBJ whole genome shotgun (WGS) entry which is preliminary data.</text>
</comment>
<evidence type="ECO:0000256" key="1">
    <source>
        <dbReference type="SAM" id="MobiDB-lite"/>
    </source>
</evidence>
<dbReference type="EMBL" id="JBHTKH010000009">
    <property type="protein sequence ID" value="MFD1055441.1"/>
    <property type="molecule type" value="Genomic_DNA"/>
</dbReference>
<dbReference type="InterPro" id="IPR006944">
    <property type="entry name" value="Phage/GTA_portal"/>
</dbReference>
<sequence length="407" mass="44801">MSFWRSLLGLPEKSEPEQRTITSLPWSGDYAPFNAPTFPDAASLTPHRALSLSSVYAANRLLAQSISTLPLKPYRRIGEDRQPMSSLPQLFAQLVADGQLVPWLHQCVTSLGLRGNAFGLVTARDGFQFPTAITWLDPGQVQVDPRTGKNGWLWKGREVPLEDVVHIPLFAMPGERLGLSPIASFAQTLGVGLQAQTYASDWFAAGGFPPGTFRNEERTVPQEEADVIKARLVSSIRTHTPLVHGSDWKYDPISVPPNEAQFIETMKMTTNQIAAIYGIPPEMIGGESGSSMTYANVEQQQINFVMFTLRPWLVTLEAAFSALLPDRQYVRFNSDALIRADLKTRWEVNQIRLNVGAANVDEIRAQEEQPPLPNGQGQQYGPTPAPATQAPPADNPPGVTPIRRVPS</sequence>
<dbReference type="Gene3D" id="1.20.1270.210">
    <property type="match status" value="1"/>
</dbReference>
<evidence type="ECO:0000313" key="2">
    <source>
        <dbReference type="EMBL" id="MFD1055441.1"/>
    </source>
</evidence>
<dbReference type="InterPro" id="IPR006427">
    <property type="entry name" value="Portal_HK97"/>
</dbReference>
<feature type="region of interest" description="Disordered" evidence="1">
    <location>
        <begin position="364"/>
        <end position="407"/>
    </location>
</feature>
<organism evidence="2 3">
    <name type="scientific">Terrabacter terrigena</name>
    <dbReference type="NCBI Taxonomy" id="574718"/>
    <lineage>
        <taxon>Bacteria</taxon>
        <taxon>Bacillati</taxon>
        <taxon>Actinomycetota</taxon>
        <taxon>Actinomycetes</taxon>
        <taxon>Micrococcales</taxon>
        <taxon>Intrasporangiaceae</taxon>
        <taxon>Terrabacter</taxon>
    </lineage>
</organism>
<name>A0ABW3MXZ6_9MICO</name>
<dbReference type="Proteomes" id="UP001597046">
    <property type="component" value="Unassembled WGS sequence"/>
</dbReference>
<dbReference type="RefSeq" id="WP_386053478.1">
    <property type="nucleotide sequence ID" value="NZ_JBHTKH010000009.1"/>
</dbReference>
<proteinExistence type="predicted"/>
<gene>
    <name evidence="2" type="ORF">ACFQ2V_14090</name>
</gene>
<evidence type="ECO:0000313" key="3">
    <source>
        <dbReference type="Proteomes" id="UP001597046"/>
    </source>
</evidence>
<protein>
    <submittedName>
        <fullName evidence="2">Phage portal protein</fullName>
    </submittedName>
</protein>
<reference evidence="3" key="1">
    <citation type="journal article" date="2019" name="Int. J. Syst. Evol. Microbiol.">
        <title>The Global Catalogue of Microorganisms (GCM) 10K type strain sequencing project: providing services to taxonomists for standard genome sequencing and annotation.</title>
        <authorList>
            <consortium name="The Broad Institute Genomics Platform"/>
            <consortium name="The Broad Institute Genome Sequencing Center for Infectious Disease"/>
            <person name="Wu L."/>
            <person name="Ma J."/>
        </authorList>
    </citation>
    <scope>NUCLEOTIDE SEQUENCE [LARGE SCALE GENOMIC DNA]</scope>
    <source>
        <strain evidence="3">CCUG 57508</strain>
    </source>
</reference>
<accession>A0ABW3MXZ6</accession>